<dbReference type="SUPFAM" id="SSF49854">
    <property type="entry name" value="Spermadhesin, CUB domain"/>
    <property type="match status" value="1"/>
</dbReference>
<evidence type="ECO:0000256" key="2">
    <source>
        <dbReference type="PROSITE-ProRule" id="PRU00059"/>
    </source>
</evidence>
<dbReference type="CDD" id="cd00041">
    <property type="entry name" value="CUB"/>
    <property type="match status" value="1"/>
</dbReference>
<accession>A0A161MK10</accession>
<dbReference type="EMBL" id="GEMB01005090">
    <property type="protein sequence ID" value="JAR98217.1"/>
    <property type="molecule type" value="Transcribed_RNA"/>
</dbReference>
<feature type="domain" description="CUB" evidence="3">
    <location>
        <begin position="1"/>
        <end position="47"/>
    </location>
</feature>
<evidence type="ECO:0000259" key="3">
    <source>
        <dbReference type="PROSITE" id="PS01180"/>
    </source>
</evidence>
<dbReference type="Gene3D" id="2.60.120.290">
    <property type="entry name" value="Spermadhesin, CUB domain"/>
    <property type="match status" value="1"/>
</dbReference>
<dbReference type="InterPro" id="IPR035914">
    <property type="entry name" value="Sperma_CUB_dom_sf"/>
</dbReference>
<dbReference type="Pfam" id="PF00431">
    <property type="entry name" value="CUB"/>
    <property type="match status" value="1"/>
</dbReference>
<reference evidence="4" key="1">
    <citation type="submission" date="2016-04" db="EMBL/GenBank/DDBJ databases">
        <authorList>
            <person name="Calderon-Fernandez G.M.Sr."/>
        </authorList>
    </citation>
    <scope>NUCLEOTIDE SEQUENCE</scope>
    <source>
        <strain evidence="4">Int1</strain>
        <tissue evidence="4">Integument</tissue>
    </source>
</reference>
<organism evidence="4">
    <name type="scientific">Triatoma infestans</name>
    <name type="common">Assassin bug</name>
    <dbReference type="NCBI Taxonomy" id="30076"/>
    <lineage>
        <taxon>Eukaryota</taxon>
        <taxon>Metazoa</taxon>
        <taxon>Ecdysozoa</taxon>
        <taxon>Arthropoda</taxon>
        <taxon>Hexapoda</taxon>
        <taxon>Insecta</taxon>
        <taxon>Pterygota</taxon>
        <taxon>Neoptera</taxon>
        <taxon>Paraneoptera</taxon>
        <taxon>Hemiptera</taxon>
        <taxon>Heteroptera</taxon>
        <taxon>Panheteroptera</taxon>
        <taxon>Cimicomorpha</taxon>
        <taxon>Reduviidae</taxon>
        <taxon>Triatominae</taxon>
        <taxon>Triatoma</taxon>
    </lineage>
</organism>
<comment type="caution">
    <text evidence="2">Lacks conserved residue(s) required for the propagation of feature annotation.</text>
</comment>
<dbReference type="PROSITE" id="PS01180">
    <property type="entry name" value="CUB"/>
    <property type="match status" value="1"/>
</dbReference>
<proteinExistence type="predicted"/>
<keyword evidence="1" id="KW-1015">Disulfide bond</keyword>
<dbReference type="InterPro" id="IPR000859">
    <property type="entry name" value="CUB_dom"/>
</dbReference>
<evidence type="ECO:0000313" key="4">
    <source>
        <dbReference type="EMBL" id="JAR98217.1"/>
    </source>
</evidence>
<name>A0A161MK10_TRIIF</name>
<dbReference type="AlphaFoldDB" id="A0A161MK10"/>
<sequence>MDIEIHRNCSWDYLEILDGPLLISPLLKKFCNKTHPAPIISSSHTAT</sequence>
<reference evidence="4" key="2">
    <citation type="journal article" date="2017" name="J. Med. Entomol.">
        <title>Transcriptome Analysis of the Triatoma infestans (Hemiptera: Reduviidae) Integument.</title>
        <authorList>
            <person name="Calderon-Fernandez G.M."/>
            <person name="Moriconi D.E."/>
            <person name="Dulbecco A.B."/>
            <person name="Juarez M.P."/>
        </authorList>
    </citation>
    <scope>NUCLEOTIDE SEQUENCE</scope>
    <source>
        <strain evidence="4">Int1</strain>
        <tissue evidence="4">Integument</tissue>
    </source>
</reference>
<feature type="non-terminal residue" evidence="4">
    <location>
        <position position="47"/>
    </location>
</feature>
<protein>
    <submittedName>
        <fullName evidence="4">Cubilin</fullName>
    </submittedName>
</protein>
<evidence type="ECO:0000256" key="1">
    <source>
        <dbReference type="ARBA" id="ARBA00023157"/>
    </source>
</evidence>